<dbReference type="EMBL" id="AYZK01000002">
    <property type="protein sequence ID" value="KRM87636.1"/>
    <property type="molecule type" value="Genomic_DNA"/>
</dbReference>
<proteinExistence type="predicted"/>
<organism evidence="1 2">
    <name type="scientific">Lacticaseibacillus thailandensis DSM 22698 = JCM 13996</name>
    <dbReference type="NCBI Taxonomy" id="1423810"/>
    <lineage>
        <taxon>Bacteria</taxon>
        <taxon>Bacillati</taxon>
        <taxon>Bacillota</taxon>
        <taxon>Bacilli</taxon>
        <taxon>Lactobacillales</taxon>
        <taxon>Lactobacillaceae</taxon>
        <taxon>Lacticaseibacillus</taxon>
    </lineage>
</organism>
<evidence type="ECO:0000313" key="1">
    <source>
        <dbReference type="EMBL" id="KRM87636.1"/>
    </source>
</evidence>
<gene>
    <name evidence="1" type="ORF">FD19_GL001157</name>
</gene>
<evidence type="ECO:0000313" key="2">
    <source>
        <dbReference type="Proteomes" id="UP000051789"/>
    </source>
</evidence>
<sequence>MVNAAFKKFFEKSTIKLDVTIGDTKVSDKNEATLNFKIETNEPRNDYSDHFHEIDVSKTSKITSNTSLDFDRAA</sequence>
<name>A0A0R2CC97_9LACO</name>
<accession>A0A0R2CC97</accession>
<dbReference type="Proteomes" id="UP000051789">
    <property type="component" value="Unassembled WGS sequence"/>
</dbReference>
<protein>
    <submittedName>
        <fullName evidence="1">Uncharacterized protein</fullName>
    </submittedName>
</protein>
<keyword evidence="2" id="KW-1185">Reference proteome</keyword>
<comment type="caution">
    <text evidence="1">The sequence shown here is derived from an EMBL/GenBank/DDBJ whole genome shotgun (WGS) entry which is preliminary data.</text>
</comment>
<reference evidence="1 2" key="1">
    <citation type="journal article" date="2015" name="Genome Announc.">
        <title>Expanding the biotechnology potential of lactobacilli through comparative genomics of 213 strains and associated genera.</title>
        <authorList>
            <person name="Sun Z."/>
            <person name="Harris H.M."/>
            <person name="McCann A."/>
            <person name="Guo C."/>
            <person name="Argimon S."/>
            <person name="Zhang W."/>
            <person name="Yang X."/>
            <person name="Jeffery I.B."/>
            <person name="Cooney J.C."/>
            <person name="Kagawa T.F."/>
            <person name="Liu W."/>
            <person name="Song Y."/>
            <person name="Salvetti E."/>
            <person name="Wrobel A."/>
            <person name="Rasinkangas P."/>
            <person name="Parkhill J."/>
            <person name="Rea M.C."/>
            <person name="O'Sullivan O."/>
            <person name="Ritari J."/>
            <person name="Douillard F.P."/>
            <person name="Paul Ross R."/>
            <person name="Yang R."/>
            <person name="Briner A.E."/>
            <person name="Felis G.E."/>
            <person name="de Vos W.M."/>
            <person name="Barrangou R."/>
            <person name="Klaenhammer T.R."/>
            <person name="Caufield P.W."/>
            <person name="Cui Y."/>
            <person name="Zhang H."/>
            <person name="O'Toole P.W."/>
        </authorList>
    </citation>
    <scope>NUCLEOTIDE SEQUENCE [LARGE SCALE GENOMIC DNA]</scope>
    <source>
        <strain evidence="1 2">DSM 22698</strain>
    </source>
</reference>
<dbReference type="AlphaFoldDB" id="A0A0R2CC97"/>
<dbReference type="PATRIC" id="fig|1423810.4.peg.1190"/>